<evidence type="ECO:0000259" key="5">
    <source>
        <dbReference type="PROSITE" id="PS50977"/>
    </source>
</evidence>
<dbReference type="PANTHER" id="PTHR30055:SF223">
    <property type="entry name" value="HTH-TYPE TRANSCRIPTIONAL REGULATOR UIDR"/>
    <property type="match status" value="1"/>
</dbReference>
<sequence length="229" mass="26353">MTYRTVNEIVLRVEWSQCKWLRVIMKRLTRAEQKALRPTQILEAAFEEFVEHGFTSARVEDIAERVGVTKGTVYVYFSTKEELFAAMIRHIATPFEDILADINKLTGSCANRLKGMILLFYDGMLEERRLTELLRFVISEGKRFPHVIDRHREELFEPLLVQMQTILDEGVDVGEFSGGPRASARILFSPIMAMAVEILIRGGRHDLHLNEYVESHVDLVMGSLVRDRA</sequence>
<dbReference type="Gene3D" id="1.10.357.10">
    <property type="entry name" value="Tetracycline Repressor, domain 2"/>
    <property type="match status" value="1"/>
</dbReference>
<dbReference type="AlphaFoldDB" id="A0AAW9FE06"/>
<keyword evidence="2 4" id="KW-0238">DNA-binding</keyword>
<dbReference type="SUPFAM" id="SSF48498">
    <property type="entry name" value="Tetracyclin repressor-like, C-terminal domain"/>
    <property type="match status" value="1"/>
</dbReference>
<dbReference type="InterPro" id="IPR036271">
    <property type="entry name" value="Tet_transcr_reg_TetR-rel_C_sf"/>
</dbReference>
<dbReference type="GO" id="GO:0000976">
    <property type="term" value="F:transcription cis-regulatory region binding"/>
    <property type="evidence" value="ECO:0007669"/>
    <property type="project" value="TreeGrafter"/>
</dbReference>
<dbReference type="InterPro" id="IPR050109">
    <property type="entry name" value="HTH-type_TetR-like_transc_reg"/>
</dbReference>
<evidence type="ECO:0000256" key="2">
    <source>
        <dbReference type="ARBA" id="ARBA00023125"/>
    </source>
</evidence>
<evidence type="ECO:0000256" key="3">
    <source>
        <dbReference type="ARBA" id="ARBA00023163"/>
    </source>
</evidence>
<dbReference type="GO" id="GO:0003700">
    <property type="term" value="F:DNA-binding transcription factor activity"/>
    <property type="evidence" value="ECO:0007669"/>
    <property type="project" value="TreeGrafter"/>
</dbReference>
<dbReference type="RefSeq" id="WP_320203023.1">
    <property type="nucleotide sequence ID" value="NZ_CP192782.1"/>
</dbReference>
<dbReference type="InterPro" id="IPR001647">
    <property type="entry name" value="HTH_TetR"/>
</dbReference>
<comment type="caution">
    <text evidence="6">The sequence shown here is derived from an EMBL/GenBank/DDBJ whole genome shotgun (WGS) entry which is preliminary data.</text>
</comment>
<dbReference type="PROSITE" id="PS50977">
    <property type="entry name" value="HTH_TETR_2"/>
    <property type="match status" value="1"/>
</dbReference>
<keyword evidence="1" id="KW-0805">Transcription regulation</keyword>
<reference evidence="6" key="1">
    <citation type="journal article" date="2023" name="Phytobiomes J">
        <title>Deciphering the key players within the bacterial microbiota associated with aerial crown gall tumors on rhododendron: Insights into the gallobiome.</title>
        <authorList>
            <person name="Kuzmanovic N."/>
            <person name="Nesme J."/>
            <person name="Wolf J."/>
            <person name="Neumann-Schaal M."/>
            <person name="Petersen J."/>
            <person name="Fernandez-Gnecco G."/>
            <person name="Sproeer C."/>
            <person name="Bunk B."/>
            <person name="Overmann J."/>
            <person name="Sorensen S.J."/>
            <person name="Idczak E."/>
            <person name="Smalla K."/>
        </authorList>
    </citation>
    <scope>NUCLEOTIDE SEQUENCE</scope>
    <source>
        <strain evidence="6">Rho-11.1</strain>
    </source>
</reference>
<feature type="domain" description="HTH tetR-type" evidence="5">
    <location>
        <begin position="35"/>
        <end position="95"/>
    </location>
</feature>
<feature type="DNA-binding region" description="H-T-H motif" evidence="4">
    <location>
        <begin position="58"/>
        <end position="77"/>
    </location>
</feature>
<dbReference type="InterPro" id="IPR009057">
    <property type="entry name" value="Homeodomain-like_sf"/>
</dbReference>
<evidence type="ECO:0000313" key="6">
    <source>
        <dbReference type="EMBL" id="MDX8304115.1"/>
    </source>
</evidence>
<evidence type="ECO:0000256" key="4">
    <source>
        <dbReference type="PROSITE-ProRule" id="PRU00335"/>
    </source>
</evidence>
<dbReference type="SUPFAM" id="SSF46689">
    <property type="entry name" value="Homeodomain-like"/>
    <property type="match status" value="1"/>
</dbReference>
<dbReference type="FunFam" id="1.10.10.60:FF:000141">
    <property type="entry name" value="TetR family transcriptional regulator"/>
    <property type="match status" value="1"/>
</dbReference>
<proteinExistence type="predicted"/>
<dbReference type="PANTHER" id="PTHR30055">
    <property type="entry name" value="HTH-TYPE TRANSCRIPTIONAL REGULATOR RUTR"/>
    <property type="match status" value="1"/>
</dbReference>
<name>A0AAW9FE06_9HYPH</name>
<organism evidence="6">
    <name type="scientific">Agrobacterium rosae</name>
    <dbReference type="NCBI Taxonomy" id="1972867"/>
    <lineage>
        <taxon>Bacteria</taxon>
        <taxon>Pseudomonadati</taxon>
        <taxon>Pseudomonadota</taxon>
        <taxon>Alphaproteobacteria</taxon>
        <taxon>Hyphomicrobiales</taxon>
        <taxon>Rhizobiaceae</taxon>
        <taxon>Rhizobium/Agrobacterium group</taxon>
        <taxon>Agrobacterium</taxon>
    </lineage>
</organism>
<accession>A0AAW9FE06</accession>
<protein>
    <submittedName>
        <fullName evidence="6">TetR/AcrR family transcriptional regulator</fullName>
    </submittedName>
</protein>
<dbReference type="PRINTS" id="PR00455">
    <property type="entry name" value="HTHTETR"/>
</dbReference>
<dbReference type="EMBL" id="JAVRAF010000005">
    <property type="protein sequence ID" value="MDX8304115.1"/>
    <property type="molecule type" value="Genomic_DNA"/>
</dbReference>
<evidence type="ECO:0000256" key="1">
    <source>
        <dbReference type="ARBA" id="ARBA00023015"/>
    </source>
</evidence>
<dbReference type="Pfam" id="PF00440">
    <property type="entry name" value="TetR_N"/>
    <property type="match status" value="1"/>
</dbReference>
<gene>
    <name evidence="6" type="ORF">RMR22_17810</name>
</gene>
<keyword evidence="3" id="KW-0804">Transcription</keyword>